<evidence type="ECO:0008006" key="18">
    <source>
        <dbReference type="Google" id="ProtNLM"/>
    </source>
</evidence>
<dbReference type="GO" id="GO:0005874">
    <property type="term" value="C:microtubule"/>
    <property type="evidence" value="ECO:0007669"/>
    <property type="project" value="UniProtKB-KW"/>
</dbReference>
<evidence type="ECO:0000256" key="2">
    <source>
        <dbReference type="ARBA" id="ARBA00008887"/>
    </source>
</evidence>
<evidence type="ECO:0000256" key="9">
    <source>
        <dbReference type="ARBA" id="ARBA00023054"/>
    </source>
</evidence>
<dbReference type="GO" id="GO:0005524">
    <property type="term" value="F:ATP binding"/>
    <property type="evidence" value="ECO:0007669"/>
    <property type="project" value="UniProtKB-KW"/>
</dbReference>
<keyword evidence="4" id="KW-0493">Microtubule</keyword>
<dbReference type="InterPro" id="IPR026983">
    <property type="entry name" value="DHC"/>
</dbReference>
<evidence type="ECO:0000313" key="17">
    <source>
        <dbReference type="Proteomes" id="UP000007798"/>
    </source>
</evidence>
<dbReference type="Pfam" id="PF08393">
    <property type="entry name" value="DHC_N2"/>
    <property type="match status" value="1"/>
</dbReference>
<keyword evidence="7" id="KW-0067">ATP-binding</keyword>
<dbReference type="AlphaFoldDB" id="A0A0Q9X4M4"/>
<evidence type="ECO:0000256" key="11">
    <source>
        <dbReference type="ARBA" id="ARBA00023175"/>
    </source>
</evidence>
<evidence type="ECO:0000256" key="6">
    <source>
        <dbReference type="ARBA" id="ARBA00022741"/>
    </source>
</evidence>
<keyword evidence="11" id="KW-0505">Motor protein</keyword>
<gene>
    <name evidence="16" type="primary">Dwil\GK28252</name>
    <name evidence="16" type="ORF">Dwil_GK28252</name>
</gene>
<dbReference type="PANTHER" id="PTHR45703:SF32">
    <property type="entry name" value="DYNEINS HEAVY CHAIN"/>
    <property type="match status" value="1"/>
</dbReference>
<dbReference type="GO" id="GO:0045505">
    <property type="term" value="F:dynein intermediate chain binding"/>
    <property type="evidence" value="ECO:0007669"/>
    <property type="project" value="InterPro"/>
</dbReference>
<dbReference type="STRING" id="7260.A0A0Q9X4M4"/>
<keyword evidence="6" id="KW-0547">Nucleotide-binding</keyword>
<evidence type="ECO:0000259" key="15">
    <source>
        <dbReference type="Pfam" id="PF12774"/>
    </source>
</evidence>
<evidence type="ECO:0000259" key="14">
    <source>
        <dbReference type="Pfam" id="PF08393"/>
    </source>
</evidence>
<keyword evidence="9" id="KW-0175">Coiled coil</keyword>
<sequence length="751" mass="87535">DFDENSKKFTLELIINLDFQAFSEDIQDISTAASMELQIENSIKNIATIWKKQGFDMAFYHDGIYRIKNVDDCFQLLEEHMVQISAMKATRFVEPFIDIVDYWEKTLSYTSETLEKGLAVQHQWLYLENIFQGYDIRKQLPEETKRFATITDELRTISCKMFQAKTAVKSTHLRPPPFLLNRFTRMDERLELIQRALEIYLESKRQLFPRFYFISNDDMLEILGNAKRPDLVQIHLKKLFDNLYKLELKRVGKTLNRWQATGMYSDDGEYVEFLQVLYIDGPSERWLKQIEEFMFSVMRKVLKLTRGSLKKLIGNREKWISLWPGQLVLTTTQIQWTTECTRSLIHCNMVDQKKPLRKLRRKQIKVLLRLSEMSRKELTKKMRLKVNTLITLEIHGRDVIERMYKANCKDTGHFEWFSQLRFYWHRESELCVIRQTNTEHWYGYEYTGNSGRLVITPLTDRCYITLTTALHLHRGGSPKGPAGTGKTETVKDLGKALGMWVIVTNCSEGLDYKSIGKNFSGLAQSGCWGCFDEFNRINIEVLSVVAQQIMSIMSALSAKTDEFMFESQIIKLRRTVGLFITMNPGYAGRTELPDNLKSMFRPISMMIPDNIIIAENLLFSDGFSNTRNLARKVFTLYELAKQQLSKQFHYDFGLRSMVALLRYAGRKRRQLPNTNEDEIVYLAMKDMNVARLTSSDLPLFNGIMSDLFPGVILPDIDYSEFSIAILNDFKDAGLQPIPIAFKKPRSDYMYG</sequence>
<protein>
    <recommendedName>
        <fullName evidence="18">Kl-2 1-beta dynein heavy chain</fullName>
    </recommendedName>
</protein>
<dbReference type="EMBL" id="CH964257">
    <property type="protein sequence ID" value="KRF99792.1"/>
    <property type="molecule type" value="Genomic_DNA"/>
</dbReference>
<name>A0A0Q9X4M4_DROWI</name>
<keyword evidence="3" id="KW-0963">Cytoplasm</keyword>
<dbReference type="Gene3D" id="1.10.287.2620">
    <property type="match status" value="1"/>
</dbReference>
<dbReference type="GO" id="GO:0030286">
    <property type="term" value="C:dynein complex"/>
    <property type="evidence" value="ECO:0007669"/>
    <property type="project" value="UniProtKB-KW"/>
</dbReference>
<dbReference type="Gene3D" id="3.40.50.300">
    <property type="entry name" value="P-loop containing nucleotide triphosphate hydrolases"/>
    <property type="match status" value="1"/>
</dbReference>
<dbReference type="InterPro" id="IPR042228">
    <property type="entry name" value="Dynein_linker_3"/>
</dbReference>
<dbReference type="SUPFAM" id="SSF52540">
    <property type="entry name" value="P-loop containing nucleoside triphosphate hydrolases"/>
    <property type="match status" value="1"/>
</dbReference>
<dbReference type="SMR" id="A0A0Q9X4M4"/>
<dbReference type="InParanoid" id="A0A0Q9X4M4"/>
<dbReference type="Pfam" id="PF12774">
    <property type="entry name" value="AAA_6"/>
    <property type="match status" value="1"/>
</dbReference>
<dbReference type="FunFam" id="1.20.140.100:FF:000001">
    <property type="entry name" value="dynein heavy chain 17, axonemal"/>
    <property type="match status" value="1"/>
</dbReference>
<evidence type="ECO:0000256" key="10">
    <source>
        <dbReference type="ARBA" id="ARBA00023069"/>
    </source>
</evidence>
<dbReference type="InterPro" id="IPR042222">
    <property type="entry name" value="Dynein_2_N"/>
</dbReference>
<evidence type="ECO:0000256" key="4">
    <source>
        <dbReference type="ARBA" id="ARBA00022701"/>
    </source>
</evidence>
<dbReference type="InterPro" id="IPR035699">
    <property type="entry name" value="AAA_6"/>
</dbReference>
<dbReference type="GO" id="GO:0005930">
    <property type="term" value="C:axoneme"/>
    <property type="evidence" value="ECO:0007669"/>
    <property type="project" value="UniProtKB-SubCell"/>
</dbReference>
<evidence type="ECO:0000256" key="5">
    <source>
        <dbReference type="ARBA" id="ARBA00022737"/>
    </source>
</evidence>
<dbReference type="Gene3D" id="1.10.8.710">
    <property type="match status" value="1"/>
</dbReference>
<dbReference type="OrthoDB" id="424310at2759"/>
<dbReference type="Gene3D" id="1.20.58.1120">
    <property type="match status" value="1"/>
</dbReference>
<dbReference type="GO" id="GO:0007018">
    <property type="term" value="P:microtubule-based movement"/>
    <property type="evidence" value="ECO:0007669"/>
    <property type="project" value="InterPro"/>
</dbReference>
<dbReference type="InterPro" id="IPR043157">
    <property type="entry name" value="Dynein_AAA1S"/>
</dbReference>
<dbReference type="FunFam" id="3.40.50.300:FF:000044">
    <property type="entry name" value="Dynein heavy chain 5, axonemal"/>
    <property type="match status" value="1"/>
</dbReference>
<dbReference type="FunFam" id="1.10.8.710:FF:000001">
    <property type="entry name" value="Dynein axonemal heavy chain 2"/>
    <property type="match status" value="1"/>
</dbReference>
<evidence type="ECO:0000256" key="13">
    <source>
        <dbReference type="ARBA" id="ARBA00023273"/>
    </source>
</evidence>
<feature type="domain" description="Dynein heavy chain linker" evidence="14">
    <location>
        <begin position="5"/>
        <end position="303"/>
    </location>
</feature>
<feature type="domain" description="Dynein heavy chain hydrolytic ATP-binding dynein motor region" evidence="15">
    <location>
        <begin position="442"/>
        <end position="743"/>
    </location>
</feature>
<keyword evidence="8" id="KW-0243">Dynein</keyword>
<dbReference type="PANTHER" id="PTHR45703">
    <property type="entry name" value="DYNEIN HEAVY CHAIN"/>
    <property type="match status" value="1"/>
</dbReference>
<dbReference type="Gene3D" id="1.20.140.100">
    <property type="entry name" value="Dynein heavy chain, N-terminal domain 2"/>
    <property type="match status" value="1"/>
</dbReference>
<organism evidence="16 17">
    <name type="scientific">Drosophila willistoni</name>
    <name type="common">Fruit fly</name>
    <dbReference type="NCBI Taxonomy" id="7260"/>
    <lineage>
        <taxon>Eukaryota</taxon>
        <taxon>Metazoa</taxon>
        <taxon>Ecdysozoa</taxon>
        <taxon>Arthropoda</taxon>
        <taxon>Hexapoda</taxon>
        <taxon>Insecta</taxon>
        <taxon>Pterygota</taxon>
        <taxon>Neoptera</taxon>
        <taxon>Endopterygota</taxon>
        <taxon>Diptera</taxon>
        <taxon>Brachycera</taxon>
        <taxon>Muscomorpha</taxon>
        <taxon>Ephydroidea</taxon>
        <taxon>Drosophilidae</taxon>
        <taxon>Drosophila</taxon>
        <taxon>Sophophora</taxon>
    </lineage>
</organism>
<accession>A0A0Q9X4M4</accession>
<reference evidence="16 17" key="1">
    <citation type="journal article" date="2007" name="Nature">
        <title>Evolution of genes and genomes on the Drosophila phylogeny.</title>
        <authorList>
            <consortium name="Drosophila 12 Genomes Consortium"/>
            <person name="Clark A.G."/>
            <person name="Eisen M.B."/>
            <person name="Smith D.R."/>
            <person name="Bergman C.M."/>
            <person name="Oliver B."/>
            <person name="Markow T.A."/>
            <person name="Kaufman T.C."/>
            <person name="Kellis M."/>
            <person name="Gelbart W."/>
            <person name="Iyer V.N."/>
            <person name="Pollard D.A."/>
            <person name="Sackton T.B."/>
            <person name="Larracuente A.M."/>
            <person name="Singh N.D."/>
            <person name="Abad J.P."/>
            <person name="Abt D.N."/>
            <person name="Adryan B."/>
            <person name="Aguade M."/>
            <person name="Akashi H."/>
            <person name="Anderson W.W."/>
            <person name="Aquadro C.F."/>
            <person name="Ardell D.H."/>
            <person name="Arguello R."/>
            <person name="Artieri C.G."/>
            <person name="Barbash D.A."/>
            <person name="Barker D."/>
            <person name="Barsanti P."/>
            <person name="Batterham P."/>
            <person name="Batzoglou S."/>
            <person name="Begun D."/>
            <person name="Bhutkar A."/>
            <person name="Blanco E."/>
            <person name="Bosak S.A."/>
            <person name="Bradley R.K."/>
            <person name="Brand A.D."/>
            <person name="Brent M.R."/>
            <person name="Brooks A.N."/>
            <person name="Brown R.H."/>
            <person name="Butlin R.K."/>
            <person name="Caggese C."/>
            <person name="Calvi B.R."/>
            <person name="Bernardo de Carvalho A."/>
            <person name="Caspi A."/>
            <person name="Castrezana S."/>
            <person name="Celniker S.E."/>
            <person name="Chang J.L."/>
            <person name="Chapple C."/>
            <person name="Chatterji S."/>
            <person name="Chinwalla A."/>
            <person name="Civetta A."/>
            <person name="Clifton S.W."/>
            <person name="Comeron J.M."/>
            <person name="Costello J.C."/>
            <person name="Coyne J.A."/>
            <person name="Daub J."/>
            <person name="David R.G."/>
            <person name="Delcher A.L."/>
            <person name="Delehaunty K."/>
            <person name="Do C.B."/>
            <person name="Ebling H."/>
            <person name="Edwards K."/>
            <person name="Eickbush T."/>
            <person name="Evans J.D."/>
            <person name="Filipski A."/>
            <person name="Findeiss S."/>
            <person name="Freyhult E."/>
            <person name="Fulton L."/>
            <person name="Fulton R."/>
            <person name="Garcia A.C."/>
            <person name="Gardiner A."/>
            <person name="Garfield D.A."/>
            <person name="Garvin B.E."/>
            <person name="Gibson G."/>
            <person name="Gilbert D."/>
            <person name="Gnerre S."/>
            <person name="Godfrey J."/>
            <person name="Good R."/>
            <person name="Gotea V."/>
            <person name="Gravely B."/>
            <person name="Greenberg A.J."/>
            <person name="Griffiths-Jones S."/>
            <person name="Gross S."/>
            <person name="Guigo R."/>
            <person name="Gustafson E.A."/>
            <person name="Haerty W."/>
            <person name="Hahn M.W."/>
            <person name="Halligan D.L."/>
            <person name="Halpern A.L."/>
            <person name="Halter G.M."/>
            <person name="Han M.V."/>
            <person name="Heger A."/>
            <person name="Hillier L."/>
            <person name="Hinrichs A.S."/>
            <person name="Holmes I."/>
            <person name="Hoskins R.A."/>
            <person name="Hubisz M.J."/>
            <person name="Hultmark D."/>
            <person name="Huntley M.A."/>
            <person name="Jaffe D.B."/>
            <person name="Jagadeeshan S."/>
            <person name="Jeck W.R."/>
            <person name="Johnson J."/>
            <person name="Jones C.D."/>
            <person name="Jordan W.C."/>
            <person name="Karpen G.H."/>
            <person name="Kataoka E."/>
            <person name="Keightley P.D."/>
            <person name="Kheradpour P."/>
            <person name="Kirkness E.F."/>
            <person name="Koerich L.B."/>
            <person name="Kristiansen K."/>
            <person name="Kudrna D."/>
            <person name="Kulathinal R.J."/>
            <person name="Kumar S."/>
            <person name="Kwok R."/>
            <person name="Lander E."/>
            <person name="Langley C.H."/>
            <person name="Lapoint R."/>
            <person name="Lazzaro B.P."/>
            <person name="Lee S.J."/>
            <person name="Levesque L."/>
            <person name="Li R."/>
            <person name="Lin C.F."/>
            <person name="Lin M.F."/>
            <person name="Lindblad-Toh K."/>
            <person name="Llopart A."/>
            <person name="Long M."/>
            <person name="Low L."/>
            <person name="Lozovsky E."/>
            <person name="Lu J."/>
            <person name="Luo M."/>
            <person name="Machado C.A."/>
            <person name="Makalowski W."/>
            <person name="Marzo M."/>
            <person name="Matsuda M."/>
            <person name="Matzkin L."/>
            <person name="McAllister B."/>
            <person name="McBride C.S."/>
            <person name="McKernan B."/>
            <person name="McKernan K."/>
            <person name="Mendez-Lago M."/>
            <person name="Minx P."/>
            <person name="Mollenhauer M.U."/>
            <person name="Montooth K."/>
            <person name="Mount S.M."/>
            <person name="Mu X."/>
            <person name="Myers E."/>
            <person name="Negre B."/>
            <person name="Newfeld S."/>
            <person name="Nielsen R."/>
            <person name="Noor M.A."/>
            <person name="O'Grady P."/>
            <person name="Pachter L."/>
            <person name="Papaceit M."/>
            <person name="Parisi M.J."/>
            <person name="Parisi M."/>
            <person name="Parts L."/>
            <person name="Pedersen J.S."/>
            <person name="Pesole G."/>
            <person name="Phillippy A.M."/>
            <person name="Ponting C.P."/>
            <person name="Pop M."/>
            <person name="Porcelli D."/>
            <person name="Powell J.R."/>
            <person name="Prohaska S."/>
            <person name="Pruitt K."/>
            <person name="Puig M."/>
            <person name="Quesneville H."/>
            <person name="Ram K.R."/>
            <person name="Rand D."/>
            <person name="Rasmussen M.D."/>
            <person name="Reed L.K."/>
            <person name="Reenan R."/>
            <person name="Reily A."/>
            <person name="Remington K.A."/>
            <person name="Rieger T.T."/>
            <person name="Ritchie M.G."/>
            <person name="Robin C."/>
            <person name="Rogers Y.H."/>
            <person name="Rohde C."/>
            <person name="Rozas J."/>
            <person name="Rubenfield M.J."/>
            <person name="Ruiz A."/>
            <person name="Russo S."/>
            <person name="Salzberg S.L."/>
            <person name="Sanchez-Gracia A."/>
            <person name="Saranga D.J."/>
            <person name="Sato H."/>
            <person name="Schaeffer S.W."/>
            <person name="Schatz M.C."/>
            <person name="Schlenke T."/>
            <person name="Schwartz R."/>
            <person name="Segarra C."/>
            <person name="Singh R.S."/>
            <person name="Sirot L."/>
            <person name="Sirota M."/>
            <person name="Sisneros N.B."/>
            <person name="Smith C.D."/>
            <person name="Smith T.F."/>
            <person name="Spieth J."/>
            <person name="Stage D.E."/>
            <person name="Stark A."/>
            <person name="Stephan W."/>
            <person name="Strausberg R.L."/>
            <person name="Strempel S."/>
            <person name="Sturgill D."/>
            <person name="Sutton G."/>
            <person name="Sutton G.G."/>
            <person name="Tao W."/>
            <person name="Teichmann S."/>
            <person name="Tobari Y.N."/>
            <person name="Tomimura Y."/>
            <person name="Tsolas J.M."/>
            <person name="Valente V.L."/>
            <person name="Venter E."/>
            <person name="Venter J.C."/>
            <person name="Vicario S."/>
            <person name="Vieira F.G."/>
            <person name="Vilella A.J."/>
            <person name="Villasante A."/>
            <person name="Walenz B."/>
            <person name="Wang J."/>
            <person name="Wasserman M."/>
            <person name="Watts T."/>
            <person name="Wilson D."/>
            <person name="Wilson R.K."/>
            <person name="Wing R.A."/>
            <person name="Wolfner M.F."/>
            <person name="Wong A."/>
            <person name="Wong G.K."/>
            <person name="Wu C.I."/>
            <person name="Wu G."/>
            <person name="Yamamoto D."/>
            <person name="Yang H.P."/>
            <person name="Yang S.P."/>
            <person name="Yorke J.A."/>
            <person name="Yoshida K."/>
            <person name="Zdobnov E."/>
            <person name="Zhang P."/>
            <person name="Zhang Y."/>
            <person name="Zimin A.V."/>
            <person name="Baldwin J."/>
            <person name="Abdouelleil A."/>
            <person name="Abdulkadir J."/>
            <person name="Abebe A."/>
            <person name="Abera B."/>
            <person name="Abreu J."/>
            <person name="Acer S.C."/>
            <person name="Aftuck L."/>
            <person name="Alexander A."/>
            <person name="An P."/>
            <person name="Anderson E."/>
            <person name="Anderson S."/>
            <person name="Arachi H."/>
            <person name="Azer M."/>
            <person name="Bachantsang P."/>
            <person name="Barry A."/>
            <person name="Bayul T."/>
            <person name="Berlin A."/>
            <person name="Bessette D."/>
            <person name="Bloom T."/>
            <person name="Blye J."/>
            <person name="Boguslavskiy L."/>
            <person name="Bonnet C."/>
            <person name="Boukhgalter B."/>
            <person name="Bourzgui I."/>
            <person name="Brown A."/>
            <person name="Cahill P."/>
            <person name="Channer S."/>
            <person name="Cheshatsang Y."/>
            <person name="Chuda L."/>
            <person name="Citroen M."/>
            <person name="Collymore A."/>
            <person name="Cooke P."/>
            <person name="Costello M."/>
            <person name="D'Aco K."/>
            <person name="Daza R."/>
            <person name="De Haan G."/>
            <person name="DeGray S."/>
            <person name="DeMaso C."/>
            <person name="Dhargay N."/>
            <person name="Dooley K."/>
            <person name="Dooley E."/>
            <person name="Doricent M."/>
            <person name="Dorje P."/>
            <person name="Dorjee K."/>
            <person name="Dupes A."/>
            <person name="Elong R."/>
            <person name="Falk J."/>
            <person name="Farina A."/>
            <person name="Faro S."/>
            <person name="Ferguson D."/>
            <person name="Fisher S."/>
            <person name="Foley C.D."/>
            <person name="Franke A."/>
            <person name="Friedrich D."/>
            <person name="Gadbois L."/>
            <person name="Gearin G."/>
            <person name="Gearin C.R."/>
            <person name="Giannoukos G."/>
            <person name="Goode T."/>
            <person name="Graham J."/>
            <person name="Grandbois E."/>
            <person name="Grewal S."/>
            <person name="Gyaltsen K."/>
            <person name="Hafez N."/>
            <person name="Hagos B."/>
            <person name="Hall J."/>
            <person name="Henson C."/>
            <person name="Hollinger A."/>
            <person name="Honan T."/>
            <person name="Huard M.D."/>
            <person name="Hughes L."/>
            <person name="Hurhula B."/>
            <person name="Husby M.E."/>
            <person name="Kamat A."/>
            <person name="Kanga B."/>
            <person name="Kashin S."/>
            <person name="Khazanovich D."/>
            <person name="Kisner P."/>
            <person name="Lance K."/>
            <person name="Lara M."/>
            <person name="Lee W."/>
            <person name="Lennon N."/>
            <person name="Letendre F."/>
            <person name="LeVine R."/>
            <person name="Lipovsky A."/>
            <person name="Liu X."/>
            <person name="Liu J."/>
            <person name="Liu S."/>
            <person name="Lokyitsang T."/>
            <person name="Lokyitsang Y."/>
            <person name="Lubonja R."/>
            <person name="Lui A."/>
            <person name="MacDonald P."/>
            <person name="Magnisalis V."/>
            <person name="Maru K."/>
            <person name="Matthews C."/>
            <person name="McCusker W."/>
            <person name="McDonough S."/>
            <person name="Mehta T."/>
            <person name="Meldrim J."/>
            <person name="Meneus L."/>
            <person name="Mihai O."/>
            <person name="Mihalev A."/>
            <person name="Mihova T."/>
            <person name="Mittelman R."/>
            <person name="Mlenga V."/>
            <person name="Montmayeur A."/>
            <person name="Mulrain L."/>
            <person name="Navidi A."/>
            <person name="Naylor J."/>
            <person name="Negash T."/>
            <person name="Nguyen T."/>
            <person name="Nguyen N."/>
            <person name="Nicol R."/>
            <person name="Norbu C."/>
            <person name="Norbu N."/>
            <person name="Novod N."/>
            <person name="O'Neill B."/>
            <person name="Osman S."/>
            <person name="Markiewicz E."/>
            <person name="Oyono O.L."/>
            <person name="Patti C."/>
            <person name="Phunkhang P."/>
            <person name="Pierre F."/>
            <person name="Priest M."/>
            <person name="Raghuraman S."/>
            <person name="Rege F."/>
            <person name="Reyes R."/>
            <person name="Rise C."/>
            <person name="Rogov P."/>
            <person name="Ross K."/>
            <person name="Ryan E."/>
            <person name="Settipalli S."/>
            <person name="Shea T."/>
            <person name="Sherpa N."/>
            <person name="Shi L."/>
            <person name="Shih D."/>
            <person name="Sparrow T."/>
            <person name="Spaulding J."/>
            <person name="Stalker J."/>
            <person name="Stange-Thomann N."/>
            <person name="Stavropoulos S."/>
            <person name="Stone C."/>
            <person name="Strader C."/>
            <person name="Tesfaye S."/>
            <person name="Thomson T."/>
            <person name="Thoulutsang Y."/>
            <person name="Thoulutsang D."/>
            <person name="Topham K."/>
            <person name="Topping I."/>
            <person name="Tsamla T."/>
            <person name="Vassiliev H."/>
            <person name="Vo A."/>
            <person name="Wangchuk T."/>
            <person name="Wangdi T."/>
            <person name="Weiand M."/>
            <person name="Wilkinson J."/>
            <person name="Wilson A."/>
            <person name="Yadav S."/>
            <person name="Young G."/>
            <person name="Yu Q."/>
            <person name="Zembek L."/>
            <person name="Zhong D."/>
            <person name="Zimmer A."/>
            <person name="Zwirko Z."/>
            <person name="Jaffe D.B."/>
            <person name="Alvarez P."/>
            <person name="Brockman W."/>
            <person name="Butler J."/>
            <person name="Chin C."/>
            <person name="Gnerre S."/>
            <person name="Grabherr M."/>
            <person name="Kleber M."/>
            <person name="Mauceli E."/>
            <person name="MacCallum I."/>
        </authorList>
    </citation>
    <scope>NUCLEOTIDE SEQUENCE [LARGE SCALE GENOMIC DNA]</scope>
    <source>
        <strain evidence="17">Tucson 14030-0811.24</strain>
    </source>
</reference>
<feature type="non-terminal residue" evidence="16">
    <location>
        <position position="1"/>
    </location>
</feature>
<keyword evidence="17" id="KW-1185">Reference proteome</keyword>
<evidence type="ECO:0000313" key="16">
    <source>
        <dbReference type="EMBL" id="KRF99792.1"/>
    </source>
</evidence>
<dbReference type="FunFam" id="3.20.180.20:FF:000001">
    <property type="entry name" value="Dynein axonemal heavy chain 5"/>
    <property type="match status" value="1"/>
</dbReference>
<keyword evidence="13" id="KW-0966">Cell projection</keyword>
<dbReference type="Proteomes" id="UP000007798">
    <property type="component" value="Unassembled WGS sequence"/>
</dbReference>
<proteinExistence type="inferred from homology"/>
<comment type="similarity">
    <text evidence="2">Belongs to the dynein heavy chain family.</text>
</comment>
<evidence type="ECO:0000256" key="8">
    <source>
        <dbReference type="ARBA" id="ARBA00023017"/>
    </source>
</evidence>
<evidence type="ECO:0000256" key="3">
    <source>
        <dbReference type="ARBA" id="ARBA00022490"/>
    </source>
</evidence>
<keyword evidence="10" id="KW-0969">Cilium</keyword>
<keyword evidence="12" id="KW-0206">Cytoskeleton</keyword>
<evidence type="ECO:0000256" key="7">
    <source>
        <dbReference type="ARBA" id="ARBA00022840"/>
    </source>
</evidence>
<comment type="subcellular location">
    <subcellularLocation>
        <location evidence="1">Cytoplasm</location>
        <location evidence="1">Cytoskeleton</location>
        <location evidence="1">Cilium axoneme</location>
    </subcellularLocation>
</comment>
<dbReference type="Gene3D" id="3.20.180.20">
    <property type="entry name" value="Dynein heavy chain, N-terminal domain 2"/>
    <property type="match status" value="1"/>
</dbReference>
<dbReference type="GO" id="GO:0051959">
    <property type="term" value="F:dynein light intermediate chain binding"/>
    <property type="evidence" value="ECO:0007669"/>
    <property type="project" value="InterPro"/>
</dbReference>
<dbReference type="InterPro" id="IPR013602">
    <property type="entry name" value="Dynein_heavy_linker"/>
</dbReference>
<dbReference type="FunFam" id="1.20.58.1120:FF:000001">
    <property type="entry name" value="dynein heavy chain 2, axonemal"/>
    <property type="match status" value="1"/>
</dbReference>
<dbReference type="InterPro" id="IPR027417">
    <property type="entry name" value="P-loop_NTPase"/>
</dbReference>
<evidence type="ECO:0000256" key="1">
    <source>
        <dbReference type="ARBA" id="ARBA00004430"/>
    </source>
</evidence>
<keyword evidence="5" id="KW-0677">Repeat</keyword>
<evidence type="ECO:0000256" key="12">
    <source>
        <dbReference type="ARBA" id="ARBA00023212"/>
    </source>
</evidence>